<dbReference type="SUPFAM" id="SSF50969">
    <property type="entry name" value="YVTN repeat-like/Quinoprotein amine dehydrogenase"/>
    <property type="match status" value="1"/>
</dbReference>
<feature type="compositionally biased region" description="Low complexity" evidence="2">
    <location>
        <begin position="47"/>
        <end position="65"/>
    </location>
</feature>
<sequence>MQGVSSNTGKSGGGWTGGPSHGYLPSHDDQGRAKAAALQGSANEQGSSSRATPETSTAAAAATRRLSIPMPGANGDILIAMEEEEVPTTDCYFPPGQDNGEDDKDTFVDKGSAAALDAPPDVASPSTPAAAATGVGSSMASVKRTNKARPTVTVHSPPSSIIVGSGPSSSPVLVNAGTRPGNNTNAPNAVSGTLGGVSSLLPAANTTTTIGAAAAAGTAGGTTRDSGSSPSAGNALTTVAGVGGGGNTPGQATRPPDMANTSPSPHLNTPVLRRPNAGKAGTNTSASPPQYSRLNASEAAPGVVYRAALTVRALAMDPEQPVLWAAVGDDPLAALRIDGCELSHSKSVKDIEQVHCMAVVRIAEDQGTTFKSASASPRGGLSTPKTASPKTGRRSKKSGRRSTSTRKSGKLGAAAGALIPIRNADGDDEDDSDSNGEDSGGTASPSGARDKLSYTNYLWCGLSRGQMAVVNMATLEHQVIHNAHTQTINRIWYWEARDKVWTAGREKGVHVWDPQRRVILKKRNIAAILTDATYAEAEDKVFAVADDPCVRVFEPGGENVNVPKGQENRIKMKSDASVIQYHRNSGLVWVGLARGSVLMNPATMDVERTLPFTFSAILFEGEHAIIAGQEVPNGESRLMVLDVSSPREPFVIAYTKFANPLLLGIHVIPNTRFAVAAQDDPKKGVVVAIFVYVGTASLTHAAASASRYPEQRTEKVIRAPTTGAVPSSPAQLAQPPLITAAPLSSDTGSPLPGTESNALVPHVGSSNRSMIPYNNTNSGAVVMVDRTSLHRATVVKHAPESRTDRKFNVEADHSTLVEAIGPEAQEIKSALKVLVKTADEVRQSLVQQRSAEATLADFSQLLRSRQQWLVEQGPITNLPALTPPATERVNRDYVTPEGKTIATATEQLQLMYAKVQAKLHQLQQQQHPSPIAARLSVANSTAPTRLSPSLSSPPGVDYGSSGVAEMSGQSHLYGSGEQRAPSPSEGDATNNNSYASTTNNIISNNAMPGYTGIPPATAVGVNDAVLPPWASQLAATLQRERVLHEQQMSALQLKVERLTERNAALSNAFARLQAHVAALGQQSLSAFEMDSEDSTGVIDAEVFGSATLRVRDQQRHMLSVLSSQQEASMSLFNQLGSSKYHKPKYVRHATEVLLKAIDELVRLTHVKMSLSRETEAQGRSTVVRQSSSAVLGNTMSDERGGNVEVRRSLTQAQRYPTSFSPSPSSPLASYQPPHQQAPHDITADGTGRAEKLAISPRSRSEEVDDEGTNTLVDRPITSFRGACAMVEAELNNLRAVNTEAMSLWARLQNTPPQGSTTTNTTTSTNTMQDEEVTESSVKSVDGGLLLSLAPSNDTGASPTLLHLMSARVLQAVCWAECGQTVLRELTNASGLENPFVAGCVHNTLVSARTIGAGGVDGEEEWWRQGPLEVLDYESAQERADVLLTVRQLATSSGMEIARTARVRETLQARCRASKECHALHRDSEFMLHRLPGALCWSQAALRLLFDFLESTDHLLTSVSAARKDGAENKKEKKPRSSNKAPATAGPASPPPHDMATRTASAVGVAMTHWALFLLNLRANLLAVHHATRLYHAWCWGPAPMSAAHSTKSSRATPHRSQKEASPEVPEEEGENPVPITPLADVAASLTSKGKLLLLYMQWCFPAFGGAASMNGTAGSATSAVNAAIATVNVPSFFTADLENDATSTAAVHRSAAECATMLADVVAHTAQLLRRVQLLLSYCHAIRARSLTVLEGSSDAAVARLVTFMGSTKSADVEARVPTEHEKSFLKSEAPFVSRQ</sequence>
<dbReference type="VEuPathDB" id="TriTrypDB:LpyrH10_20_1360"/>
<dbReference type="GeneID" id="26908098"/>
<name>A0A0N0DSU3_LEPPY</name>
<dbReference type="InterPro" id="IPR015943">
    <property type="entry name" value="WD40/YVTN_repeat-like_dom_sf"/>
</dbReference>
<feature type="compositionally biased region" description="Polar residues" evidence="2">
    <location>
        <begin position="180"/>
        <end position="190"/>
    </location>
</feature>
<keyword evidence="4" id="KW-1185">Reference proteome</keyword>
<feature type="coiled-coil region" evidence="1">
    <location>
        <begin position="1034"/>
        <end position="1075"/>
    </location>
</feature>
<dbReference type="OMA" id="VAMTHWA"/>
<feature type="compositionally biased region" description="Low complexity" evidence="2">
    <location>
        <begin position="156"/>
        <end position="172"/>
    </location>
</feature>
<feature type="compositionally biased region" description="Gly residues" evidence="2">
    <location>
        <begin position="10"/>
        <end position="20"/>
    </location>
</feature>
<protein>
    <submittedName>
        <fullName evidence="3">Uncharacterized protein</fullName>
    </submittedName>
</protein>
<evidence type="ECO:0000256" key="1">
    <source>
        <dbReference type="SAM" id="Coils"/>
    </source>
</evidence>
<feature type="compositionally biased region" description="Polar residues" evidence="2">
    <location>
        <begin position="281"/>
        <end position="294"/>
    </location>
</feature>
<evidence type="ECO:0000256" key="2">
    <source>
        <dbReference type="SAM" id="MobiDB-lite"/>
    </source>
</evidence>
<feature type="compositionally biased region" description="Low complexity" evidence="2">
    <location>
        <begin position="117"/>
        <end position="138"/>
    </location>
</feature>
<feature type="region of interest" description="Disordered" evidence="2">
    <location>
        <begin position="369"/>
        <end position="447"/>
    </location>
</feature>
<keyword evidence="1" id="KW-0175">Coiled coil</keyword>
<feature type="region of interest" description="Disordered" evidence="2">
    <location>
        <begin position="1"/>
        <end position="72"/>
    </location>
</feature>
<proteinExistence type="predicted"/>
<feature type="region of interest" description="Disordered" evidence="2">
    <location>
        <begin position="1523"/>
        <end position="1556"/>
    </location>
</feature>
<dbReference type="EMBL" id="LGTL01000020">
    <property type="protein sequence ID" value="KPA76514.1"/>
    <property type="molecule type" value="Genomic_DNA"/>
</dbReference>
<feature type="compositionally biased region" description="Basic residues" evidence="2">
    <location>
        <begin position="391"/>
        <end position="409"/>
    </location>
</feature>
<feature type="region of interest" description="Disordered" evidence="2">
    <location>
        <begin position="115"/>
        <end position="190"/>
    </location>
</feature>
<feature type="region of interest" description="Disordered" evidence="2">
    <location>
        <begin position="938"/>
        <end position="996"/>
    </location>
</feature>
<evidence type="ECO:0000313" key="3">
    <source>
        <dbReference type="EMBL" id="KPA76514.1"/>
    </source>
</evidence>
<dbReference type="OrthoDB" id="273165at2759"/>
<feature type="compositionally biased region" description="Low complexity" evidence="2">
    <location>
        <begin position="1315"/>
        <end position="1326"/>
    </location>
</feature>
<accession>A0A0N0DSU3</accession>
<dbReference type="Proteomes" id="UP000037923">
    <property type="component" value="Unassembled WGS sequence"/>
</dbReference>
<feature type="compositionally biased region" description="Polar residues" evidence="2">
    <location>
        <begin position="1177"/>
        <end position="1195"/>
    </location>
</feature>
<dbReference type="Gene3D" id="2.130.10.10">
    <property type="entry name" value="YVTN repeat-like/Quinoprotein amine dehydrogenase"/>
    <property type="match status" value="1"/>
</dbReference>
<dbReference type="InterPro" id="IPR011044">
    <property type="entry name" value="Quino_amine_DH_bsu"/>
</dbReference>
<feature type="compositionally biased region" description="Low complexity" evidence="2">
    <location>
        <begin position="1216"/>
        <end position="1233"/>
    </location>
</feature>
<gene>
    <name evidence="3" type="ORF">ABB37_07813</name>
</gene>
<comment type="caution">
    <text evidence="3">The sequence shown here is derived from an EMBL/GenBank/DDBJ whole genome shotgun (WGS) entry which is preliminary data.</text>
</comment>
<feature type="region of interest" description="Disordered" evidence="2">
    <location>
        <begin position="1309"/>
        <end position="1333"/>
    </location>
</feature>
<reference evidence="3 4" key="1">
    <citation type="submission" date="2015-07" db="EMBL/GenBank/DDBJ databases">
        <title>High-quality genome of monoxenous trypanosomatid Leptomonas pyrrhocoris.</title>
        <authorList>
            <person name="Flegontov P."/>
            <person name="Butenko A."/>
            <person name="Firsov S."/>
            <person name="Vlcek C."/>
            <person name="Logacheva M.D."/>
            <person name="Field M."/>
            <person name="Filatov D."/>
            <person name="Flegontova O."/>
            <person name="Gerasimov E."/>
            <person name="Jackson A.P."/>
            <person name="Kelly S."/>
            <person name="Opperdoes F."/>
            <person name="O'Reilly A."/>
            <person name="Votypka J."/>
            <person name="Yurchenko V."/>
            <person name="Lukes J."/>
        </authorList>
    </citation>
    <scope>NUCLEOTIDE SEQUENCE [LARGE SCALE GENOMIC DNA]</scope>
    <source>
        <strain evidence="3">H10</strain>
    </source>
</reference>
<feature type="region of interest" description="Disordered" evidence="2">
    <location>
        <begin position="1172"/>
        <end position="1267"/>
    </location>
</feature>
<feature type="region of interest" description="Disordered" evidence="2">
    <location>
        <begin position="88"/>
        <end position="107"/>
    </location>
</feature>
<feature type="compositionally biased region" description="Acidic residues" evidence="2">
    <location>
        <begin position="426"/>
        <end position="436"/>
    </location>
</feature>
<evidence type="ECO:0000313" key="4">
    <source>
        <dbReference type="Proteomes" id="UP000037923"/>
    </source>
</evidence>
<feature type="region of interest" description="Disordered" evidence="2">
    <location>
        <begin position="1603"/>
        <end position="1633"/>
    </location>
</feature>
<feature type="compositionally biased region" description="Basic and acidic residues" evidence="2">
    <location>
        <begin position="1196"/>
        <end position="1207"/>
    </location>
</feature>
<feature type="region of interest" description="Disordered" evidence="2">
    <location>
        <begin position="216"/>
        <end position="294"/>
    </location>
</feature>
<organism evidence="3 4">
    <name type="scientific">Leptomonas pyrrhocoris</name>
    <name type="common">Firebug parasite</name>
    <dbReference type="NCBI Taxonomy" id="157538"/>
    <lineage>
        <taxon>Eukaryota</taxon>
        <taxon>Discoba</taxon>
        <taxon>Euglenozoa</taxon>
        <taxon>Kinetoplastea</taxon>
        <taxon>Metakinetoplastina</taxon>
        <taxon>Trypanosomatida</taxon>
        <taxon>Trypanosomatidae</taxon>
        <taxon>Leishmaniinae</taxon>
        <taxon>Leptomonas</taxon>
    </lineage>
</organism>
<dbReference type="RefSeq" id="XP_015654953.1">
    <property type="nucleotide sequence ID" value="XM_015806589.1"/>
</dbReference>